<evidence type="ECO:0000313" key="4">
    <source>
        <dbReference type="EnsemblPlants" id="LPERR01G25130.1"/>
    </source>
</evidence>
<organism evidence="4 5">
    <name type="scientific">Leersia perrieri</name>
    <dbReference type="NCBI Taxonomy" id="77586"/>
    <lineage>
        <taxon>Eukaryota</taxon>
        <taxon>Viridiplantae</taxon>
        <taxon>Streptophyta</taxon>
        <taxon>Embryophyta</taxon>
        <taxon>Tracheophyta</taxon>
        <taxon>Spermatophyta</taxon>
        <taxon>Magnoliopsida</taxon>
        <taxon>Liliopsida</taxon>
        <taxon>Poales</taxon>
        <taxon>Poaceae</taxon>
        <taxon>BOP clade</taxon>
        <taxon>Oryzoideae</taxon>
        <taxon>Oryzeae</taxon>
        <taxon>Oryzinae</taxon>
        <taxon>Leersia</taxon>
    </lineage>
</organism>
<sequence length="161" mass="17061">MATLWGCVVYVLALLMAATDHVAHVHSQPSTQVFTDSACPCRTSAGFISIDCGLADGAGYNDVTNLWYILDGQYIDRGSNANVAASYQSSALPRQLATVRSFPEGARSCYALQPVVAGGKYLVRATFLYVNYDGLQSAQAGKPPLRFDLHLGAKPPTSGAA</sequence>
<dbReference type="EnsemblPlants" id="LPERR01G25130.1">
    <property type="protein sequence ID" value="LPERR01G25130.1"/>
    <property type="gene ID" value="LPERR01G25130"/>
</dbReference>
<feature type="chain" id="PRO_5002347228" description="Malectin-like domain-containing protein" evidence="2">
    <location>
        <begin position="28"/>
        <end position="161"/>
    </location>
</feature>
<evidence type="ECO:0000259" key="3">
    <source>
        <dbReference type="Pfam" id="PF12819"/>
    </source>
</evidence>
<keyword evidence="2" id="KW-0732">Signal</keyword>
<dbReference type="AlphaFoldDB" id="A0A0D9V538"/>
<accession>A0A0D9V538</accession>
<dbReference type="Gramene" id="LPERR01G25130.1">
    <property type="protein sequence ID" value="LPERR01G25130.1"/>
    <property type="gene ID" value="LPERR01G25130"/>
</dbReference>
<reference evidence="4" key="3">
    <citation type="submission" date="2015-04" db="UniProtKB">
        <authorList>
            <consortium name="EnsemblPlants"/>
        </authorList>
    </citation>
    <scope>IDENTIFICATION</scope>
</reference>
<evidence type="ECO:0000256" key="2">
    <source>
        <dbReference type="SAM" id="SignalP"/>
    </source>
</evidence>
<dbReference type="HOGENOM" id="CLU_139401_0_0_1"/>
<feature type="domain" description="Malectin-like" evidence="3">
    <location>
        <begin position="50"/>
        <end position="154"/>
    </location>
</feature>
<protein>
    <recommendedName>
        <fullName evidence="3">Malectin-like domain-containing protein</fullName>
    </recommendedName>
</protein>
<dbReference type="InterPro" id="IPR024788">
    <property type="entry name" value="Malectin-like_Carb-bd_dom"/>
</dbReference>
<dbReference type="STRING" id="77586.A0A0D9V538"/>
<dbReference type="PANTHER" id="PTHR45631">
    <property type="entry name" value="OS07G0107800 PROTEIN-RELATED"/>
    <property type="match status" value="1"/>
</dbReference>
<proteinExistence type="predicted"/>
<dbReference type="PANTHER" id="PTHR45631:SF202">
    <property type="entry name" value="SENESCENCE-INDUCED RECEPTOR-LIKE SERINE_THREONINE-PROTEIN KINASE"/>
    <property type="match status" value="1"/>
</dbReference>
<evidence type="ECO:0000313" key="5">
    <source>
        <dbReference type="Proteomes" id="UP000032180"/>
    </source>
</evidence>
<dbReference type="Pfam" id="PF12819">
    <property type="entry name" value="Malectin_like"/>
    <property type="match status" value="1"/>
</dbReference>
<feature type="signal peptide" evidence="2">
    <location>
        <begin position="1"/>
        <end position="27"/>
    </location>
</feature>
<name>A0A0D9V538_9ORYZ</name>
<comment type="subcellular location">
    <subcellularLocation>
        <location evidence="1">Membrane</location>
        <topology evidence="1">Single-pass membrane protein</topology>
    </subcellularLocation>
</comment>
<evidence type="ECO:0000256" key="1">
    <source>
        <dbReference type="ARBA" id="ARBA00004167"/>
    </source>
</evidence>
<dbReference type="Proteomes" id="UP000032180">
    <property type="component" value="Chromosome 1"/>
</dbReference>
<dbReference type="GO" id="GO:0016020">
    <property type="term" value="C:membrane"/>
    <property type="evidence" value="ECO:0007669"/>
    <property type="project" value="UniProtKB-SubCell"/>
</dbReference>
<reference evidence="5" key="2">
    <citation type="submission" date="2013-12" db="EMBL/GenBank/DDBJ databases">
        <authorList>
            <person name="Yu Y."/>
            <person name="Lee S."/>
            <person name="de Baynast K."/>
            <person name="Wissotski M."/>
            <person name="Liu L."/>
            <person name="Talag J."/>
            <person name="Goicoechea J."/>
            <person name="Angelova A."/>
            <person name="Jetty R."/>
            <person name="Kudrna D."/>
            <person name="Golser W."/>
            <person name="Rivera L."/>
            <person name="Zhang J."/>
            <person name="Wing R."/>
        </authorList>
    </citation>
    <scope>NUCLEOTIDE SEQUENCE</scope>
</reference>
<keyword evidence="5" id="KW-1185">Reference proteome</keyword>
<reference evidence="4 5" key="1">
    <citation type="submission" date="2012-08" db="EMBL/GenBank/DDBJ databases">
        <title>Oryza genome evolution.</title>
        <authorList>
            <person name="Wing R.A."/>
        </authorList>
    </citation>
    <scope>NUCLEOTIDE SEQUENCE</scope>
</reference>